<dbReference type="EMBL" id="MNBE01000683">
    <property type="protein sequence ID" value="OKO97771.1"/>
    <property type="molecule type" value="Genomic_DNA"/>
</dbReference>
<evidence type="ECO:0000313" key="2">
    <source>
        <dbReference type="Proteomes" id="UP000186955"/>
    </source>
</evidence>
<dbReference type="Gene3D" id="3.40.220.10">
    <property type="entry name" value="Leucine Aminopeptidase, subunit E, domain 1"/>
    <property type="match status" value="1"/>
</dbReference>
<dbReference type="STRING" id="1316194.A0A1Q5TC18"/>
<name>A0A1Q5TC18_9EURO</name>
<organism evidence="1 2">
    <name type="scientific">Penicillium subrubescens</name>
    <dbReference type="NCBI Taxonomy" id="1316194"/>
    <lineage>
        <taxon>Eukaryota</taxon>
        <taxon>Fungi</taxon>
        <taxon>Dikarya</taxon>
        <taxon>Ascomycota</taxon>
        <taxon>Pezizomycotina</taxon>
        <taxon>Eurotiomycetes</taxon>
        <taxon>Eurotiomycetidae</taxon>
        <taxon>Eurotiales</taxon>
        <taxon>Aspergillaceae</taxon>
        <taxon>Penicillium</taxon>
    </lineage>
</organism>
<sequence length="213" mass="23468">MEGEAHTTYHAGGTTFMVPASPHSLIREVTGDLFDAPEGSGLIHACNTEGSWGAGIAQAFKERYPAAYRIYQSHCRGYARSKEPVEIVSAFPVPHGAQTVFYLPLGTALVIPPQPEDYNLGSKKHWIICLFTSRGFGRRVDLPNTILNSTRVALRDLKDKLLDLLIDGTEPSPTALYSCQFNSGLFRVPWLRTQRLVESVGLRVTVVIPPTET</sequence>
<dbReference type="SUPFAM" id="SSF52949">
    <property type="entry name" value="Macro domain-like"/>
    <property type="match status" value="1"/>
</dbReference>
<dbReference type="GO" id="GO:0140291">
    <property type="term" value="P:peptidyl-glutamate ADP-deribosylation"/>
    <property type="evidence" value="ECO:0007669"/>
    <property type="project" value="TreeGrafter"/>
</dbReference>
<comment type="caution">
    <text evidence="1">The sequence shown here is derived from an EMBL/GenBank/DDBJ whole genome shotgun (WGS) entry which is preliminary data.</text>
</comment>
<gene>
    <name evidence="1" type="ORF">PENSUB_9697</name>
</gene>
<dbReference type="PANTHER" id="PTHR12521">
    <property type="entry name" value="PROTEIN C6ORF130"/>
    <property type="match status" value="1"/>
</dbReference>
<dbReference type="InterPro" id="IPR043472">
    <property type="entry name" value="Macro_dom-like"/>
</dbReference>
<keyword evidence="2" id="KW-1185">Reference proteome</keyword>
<dbReference type="Proteomes" id="UP000186955">
    <property type="component" value="Unassembled WGS sequence"/>
</dbReference>
<proteinExistence type="predicted"/>
<evidence type="ECO:0000313" key="1">
    <source>
        <dbReference type="EMBL" id="OKO97771.1"/>
    </source>
</evidence>
<protein>
    <submittedName>
        <fullName evidence="1">ADP-ribose 1''-phosphate phosphatase</fullName>
    </submittedName>
</protein>
<reference evidence="1 2" key="1">
    <citation type="submission" date="2016-10" db="EMBL/GenBank/DDBJ databases">
        <title>Genome sequence of the ascomycete fungus Penicillium subrubescens.</title>
        <authorList>
            <person name="De Vries R.P."/>
            <person name="Peng M."/>
            <person name="Dilokpimol A."/>
            <person name="Hilden K."/>
            <person name="Makela M.R."/>
            <person name="Grigoriev I."/>
            <person name="Riley R."/>
            <person name="Granchi Z."/>
        </authorList>
    </citation>
    <scope>NUCLEOTIDE SEQUENCE [LARGE SCALE GENOMIC DNA]</scope>
    <source>
        <strain evidence="1 2">CBS 132785</strain>
    </source>
</reference>
<dbReference type="PANTHER" id="PTHR12521:SF0">
    <property type="entry name" value="ADP-RIBOSE GLYCOHYDROLASE OARD1"/>
    <property type="match status" value="1"/>
</dbReference>
<dbReference type="InterPro" id="IPR050892">
    <property type="entry name" value="ADP-ribose_metab_enzymes"/>
</dbReference>
<dbReference type="AlphaFoldDB" id="A0A1Q5TC18"/>
<accession>A0A1Q5TC18</accession>